<keyword evidence="5 6" id="KW-0131">Cell cycle</keyword>
<evidence type="ECO:0000256" key="3">
    <source>
        <dbReference type="ARBA" id="ARBA00022692"/>
    </source>
</evidence>
<dbReference type="HAMAP" id="MF_00912">
    <property type="entry name" value="DivIB"/>
    <property type="match status" value="1"/>
</dbReference>
<keyword evidence="4 6" id="KW-1133">Transmembrane helix</keyword>
<dbReference type="Proteomes" id="UP000192288">
    <property type="component" value="Unassembled WGS sequence"/>
</dbReference>
<keyword evidence="3 6" id="KW-0812">Transmembrane</keyword>
<dbReference type="InterPro" id="IPR026580">
    <property type="entry name" value="DivIB"/>
</dbReference>
<dbReference type="GO" id="GO:0043093">
    <property type="term" value="P:FtsZ-dependent cytokinesis"/>
    <property type="evidence" value="ECO:0007669"/>
    <property type="project" value="UniProtKB-UniRule"/>
</dbReference>
<dbReference type="PANTHER" id="PTHR37820">
    <property type="entry name" value="CELL DIVISION PROTEIN DIVIB"/>
    <property type="match status" value="1"/>
</dbReference>
<evidence type="ECO:0000256" key="4">
    <source>
        <dbReference type="ARBA" id="ARBA00022989"/>
    </source>
</evidence>
<feature type="domain" description="Cell division protein FtsQ/DivIB C-terminal" evidence="7">
    <location>
        <begin position="116"/>
        <end position="226"/>
    </location>
</feature>
<dbReference type="PANTHER" id="PTHR37820:SF1">
    <property type="entry name" value="CELL DIVISION PROTEIN FTSQ"/>
    <property type="match status" value="1"/>
</dbReference>
<dbReference type="STRING" id="33968.BMS77_01490"/>
<comment type="function">
    <text evidence="6">Cell division protein that may be involved in stabilizing or promoting the assembly of the division complex.</text>
</comment>
<evidence type="ECO:0000256" key="6">
    <source>
        <dbReference type="HAMAP-Rule" id="MF_00912"/>
    </source>
</evidence>
<accession>A0A1X0VFP1</accession>
<dbReference type="EMBL" id="MPLS01000004">
    <property type="protein sequence ID" value="ORI98396.1"/>
    <property type="molecule type" value="Genomic_DNA"/>
</dbReference>
<keyword evidence="2 6" id="KW-0132">Cell division</keyword>
<evidence type="ECO:0000256" key="5">
    <source>
        <dbReference type="ARBA" id="ARBA00023306"/>
    </source>
</evidence>
<keyword evidence="1 6" id="KW-1003">Cell membrane</keyword>
<protein>
    <recommendedName>
        <fullName evidence="6">Cell division protein DivIB</fullName>
    </recommendedName>
</protein>
<comment type="subcellular location">
    <subcellularLocation>
        <location evidence="6">Cell membrane</location>
        <topology evidence="6">Single-pass type II membrane protein</topology>
    </subcellularLocation>
    <text evidence="6">Localizes to the division septum.</text>
</comment>
<evidence type="ECO:0000313" key="8">
    <source>
        <dbReference type="EMBL" id="ORI98396.1"/>
    </source>
</evidence>
<dbReference type="Gene3D" id="3.40.50.10960">
    <property type="match status" value="1"/>
</dbReference>
<proteinExistence type="inferred from homology"/>
<evidence type="ECO:0000256" key="1">
    <source>
        <dbReference type="ARBA" id="ARBA00022475"/>
    </source>
</evidence>
<comment type="similarity">
    <text evidence="6">Belongs to the FtsQ/DivIB family. DivIB subfamily.</text>
</comment>
<reference evidence="8 9" key="1">
    <citation type="journal article" date="2017" name="Front. Microbiol.">
        <title>Genomic Characterization of Dairy Associated Leuconostoc Species and Diversity of Leuconostocs in Undefined Mixed Mesophilic Starter Cultures.</title>
        <authorList>
            <person name="Frantzen C.A."/>
            <person name="Kot W."/>
            <person name="Pedersen T.B."/>
            <person name="Ardo Y.M."/>
            <person name="Broadbent J.R."/>
            <person name="Neve H."/>
            <person name="Hansen L.H."/>
            <person name="Dal Bello F."/>
            <person name="Ostlie H.M."/>
            <person name="Kleppen H.P."/>
            <person name="Vogensen F.K."/>
            <person name="Holo H."/>
        </authorList>
    </citation>
    <scope>NUCLEOTIDE SEQUENCE [LARGE SCALE GENOMIC DNA]</scope>
    <source>
        <strain evidence="8 9">LMGCF08</strain>
    </source>
</reference>
<dbReference type="InterPro" id="IPR005548">
    <property type="entry name" value="Cell_div_FtsQ/DivIB_C"/>
</dbReference>
<dbReference type="InterPro" id="IPR050487">
    <property type="entry name" value="FtsQ_DivIB"/>
</dbReference>
<feature type="transmembrane region" description="Helical" evidence="6">
    <location>
        <begin position="20"/>
        <end position="41"/>
    </location>
</feature>
<evidence type="ECO:0000256" key="2">
    <source>
        <dbReference type="ARBA" id="ARBA00022618"/>
    </source>
</evidence>
<dbReference type="GO" id="GO:0005886">
    <property type="term" value="C:plasma membrane"/>
    <property type="evidence" value="ECO:0007669"/>
    <property type="project" value="UniProtKB-SubCell"/>
</dbReference>
<evidence type="ECO:0000259" key="7">
    <source>
        <dbReference type="Pfam" id="PF03799"/>
    </source>
</evidence>
<gene>
    <name evidence="6" type="primary">divIB</name>
    <name evidence="8" type="ORF">BMR96_01850</name>
</gene>
<sequence length="237" mass="26601">MKEDVPQLKHIVNKKRPLQLWLSLAVFAVLIGGLILILQPWRTIKNVSVASTVVSKEQIKKYVNVDQTTPYWRLVGQQAFIENRLQSQNNKIDSVKVTLNDGDVLFTVVERVNAGFVQQKGQWYAINQQGNRHSVSQPDGDAPVYTGFKSDDTLAKTAVTFSNFEASLRQNISQIIFSPTKENPKRLKIIMADGNTVLETTTTFGQKIVYYPGIAAQMKAKGVVDLQFGAFSYNYKS</sequence>
<evidence type="ECO:0000313" key="9">
    <source>
        <dbReference type="Proteomes" id="UP000192288"/>
    </source>
</evidence>
<organism evidence="8 9">
    <name type="scientific">Leuconostoc pseudomesenteroides</name>
    <dbReference type="NCBI Taxonomy" id="33968"/>
    <lineage>
        <taxon>Bacteria</taxon>
        <taxon>Bacillati</taxon>
        <taxon>Bacillota</taxon>
        <taxon>Bacilli</taxon>
        <taxon>Lactobacillales</taxon>
        <taxon>Lactobacillaceae</taxon>
        <taxon>Leuconostoc</taxon>
    </lineage>
</organism>
<dbReference type="eggNOG" id="COG1589">
    <property type="taxonomic scope" value="Bacteria"/>
</dbReference>
<dbReference type="AlphaFoldDB" id="A0A1X0VFP1"/>
<keyword evidence="6" id="KW-0472">Membrane</keyword>
<dbReference type="GO" id="GO:0032153">
    <property type="term" value="C:cell division site"/>
    <property type="evidence" value="ECO:0007669"/>
    <property type="project" value="UniProtKB-UniRule"/>
</dbReference>
<dbReference type="RefSeq" id="WP_080518943.1">
    <property type="nucleotide sequence ID" value="NZ_MPLS01000004.1"/>
</dbReference>
<dbReference type="Pfam" id="PF03799">
    <property type="entry name" value="FtsQ_DivIB_C"/>
    <property type="match status" value="1"/>
</dbReference>
<comment type="caution">
    <text evidence="8">The sequence shown here is derived from an EMBL/GenBank/DDBJ whole genome shotgun (WGS) entry which is preliminary data.</text>
</comment>
<name>A0A1X0VFP1_LEUPS</name>